<keyword evidence="2" id="KW-1133">Transmembrane helix</keyword>
<proteinExistence type="predicted"/>
<dbReference type="PANTHER" id="PTHR43471">
    <property type="entry name" value="ABC TRANSPORTER PERMEASE"/>
    <property type="match status" value="1"/>
</dbReference>
<evidence type="ECO:0000256" key="2">
    <source>
        <dbReference type="SAM" id="Phobius"/>
    </source>
</evidence>
<protein>
    <submittedName>
        <fullName evidence="3">ABC-2 family transporter protein</fullName>
    </submittedName>
</protein>
<feature type="transmembrane region" description="Helical" evidence="2">
    <location>
        <begin position="520"/>
        <end position="539"/>
    </location>
</feature>
<dbReference type="GO" id="GO:0140359">
    <property type="term" value="F:ABC-type transporter activity"/>
    <property type="evidence" value="ECO:0007669"/>
    <property type="project" value="InterPro"/>
</dbReference>
<evidence type="ECO:0000313" key="3">
    <source>
        <dbReference type="EMBL" id="QDV34126.1"/>
    </source>
</evidence>
<feature type="transmembrane region" description="Helical" evidence="2">
    <location>
        <begin position="231"/>
        <end position="253"/>
    </location>
</feature>
<feature type="transmembrane region" description="Helical" evidence="2">
    <location>
        <begin position="410"/>
        <end position="427"/>
    </location>
</feature>
<dbReference type="KEGG" id="tpla:ElP_20090"/>
<feature type="transmembrane region" description="Helical" evidence="2">
    <location>
        <begin position="189"/>
        <end position="211"/>
    </location>
</feature>
<feature type="transmembrane region" description="Helical" evidence="2">
    <location>
        <begin position="28"/>
        <end position="50"/>
    </location>
</feature>
<feature type="transmembrane region" description="Helical" evidence="2">
    <location>
        <begin position="307"/>
        <end position="328"/>
    </location>
</feature>
<dbReference type="EMBL" id="CP036426">
    <property type="protein sequence ID" value="QDV34126.1"/>
    <property type="molecule type" value="Genomic_DNA"/>
</dbReference>
<sequence>MSRHLASIALGPLVGPECRRASRRGWLFAARTASALLGSAAPLVVLWWWWINWNEAADPDFSPFGPLRGALAVLVGLGAAIGLVLGPAVLAGSLSGEQERGSMGLLLTTRVNAFEVVAGRLSGRFSQVAMILLATAPLMLLLAFLSAIGPASLLTMLLYGPALALGACGLTAGVAVACRRGRDALLGSYAIGLGLIVAGSLLPGWTAWGAGLSVLNPFAPIVPLAWAEDPMPALLSASCWLAIGSAGLAAAIVRLRPNSLKWLDGDSGRRGRRATRRGKIPPLGARPMLWKEIYIERRNSLGGLGRWLGYLAVGYLVIASTLLAGRYLDALLRLGDLARADEQLSLLQEAIVDTSSYFGVFIQWAVGLRAAVAIAGERDRETWDALLTSPLEGREIVGGKLLGSLHALRWLFLATLFAWSLALGIGAMTPREYLHAIAWTGVISAFMAAVGVRMSLASSTATTAMAMTIGAWLGAIIGLSMLAGLLTGLGALGFVLFWVASTQFGLQSAPAPWFPIGGDTGFALLQLLLYAGITSSIVAESRARFDRLAGRIVPDDAWATGEPRPDAPRPGPAAEPVLASSDQPG</sequence>
<dbReference type="RefSeq" id="WP_197446852.1">
    <property type="nucleotide sequence ID" value="NZ_CP036426.1"/>
</dbReference>
<evidence type="ECO:0000313" key="4">
    <source>
        <dbReference type="Proteomes" id="UP000317835"/>
    </source>
</evidence>
<dbReference type="AlphaFoldDB" id="A0A518GZW8"/>
<reference evidence="3 4" key="1">
    <citation type="submission" date="2019-02" db="EMBL/GenBank/DDBJ databases">
        <title>Deep-cultivation of Planctomycetes and their phenomic and genomic characterization uncovers novel biology.</title>
        <authorList>
            <person name="Wiegand S."/>
            <person name="Jogler M."/>
            <person name="Boedeker C."/>
            <person name="Pinto D."/>
            <person name="Vollmers J."/>
            <person name="Rivas-Marin E."/>
            <person name="Kohn T."/>
            <person name="Peeters S.H."/>
            <person name="Heuer A."/>
            <person name="Rast P."/>
            <person name="Oberbeckmann S."/>
            <person name="Bunk B."/>
            <person name="Jeske O."/>
            <person name="Meyerdierks A."/>
            <person name="Storesund J.E."/>
            <person name="Kallscheuer N."/>
            <person name="Luecker S."/>
            <person name="Lage O.M."/>
            <person name="Pohl T."/>
            <person name="Merkel B.J."/>
            <person name="Hornburger P."/>
            <person name="Mueller R.-W."/>
            <person name="Bruemmer F."/>
            <person name="Labrenz M."/>
            <person name="Spormann A.M."/>
            <person name="Op den Camp H."/>
            <person name="Overmann J."/>
            <person name="Amann R."/>
            <person name="Jetten M.S.M."/>
            <person name="Mascher T."/>
            <person name="Medema M.H."/>
            <person name="Devos D.P."/>
            <person name="Kaster A.-K."/>
            <person name="Ovreas L."/>
            <person name="Rohde M."/>
            <person name="Galperin M.Y."/>
            <person name="Jogler C."/>
        </authorList>
    </citation>
    <scope>NUCLEOTIDE SEQUENCE [LARGE SCALE GENOMIC DNA]</scope>
    <source>
        <strain evidence="3 4">ElP</strain>
    </source>
</reference>
<feature type="transmembrane region" description="Helical" evidence="2">
    <location>
        <begin position="128"/>
        <end position="151"/>
    </location>
</feature>
<accession>A0A518GZW8</accession>
<gene>
    <name evidence="3" type="ORF">ElP_20090</name>
</gene>
<feature type="transmembrane region" description="Helical" evidence="2">
    <location>
        <begin position="472"/>
        <end position="500"/>
    </location>
</feature>
<keyword evidence="2" id="KW-0472">Membrane</keyword>
<dbReference type="Proteomes" id="UP000317835">
    <property type="component" value="Chromosome"/>
</dbReference>
<evidence type="ECO:0000256" key="1">
    <source>
        <dbReference type="SAM" id="MobiDB-lite"/>
    </source>
</evidence>
<feature type="transmembrane region" description="Helical" evidence="2">
    <location>
        <begin position="157"/>
        <end position="177"/>
    </location>
</feature>
<feature type="transmembrane region" description="Helical" evidence="2">
    <location>
        <begin position="70"/>
        <end position="94"/>
    </location>
</feature>
<feature type="transmembrane region" description="Helical" evidence="2">
    <location>
        <begin position="356"/>
        <end position="376"/>
    </location>
</feature>
<feature type="transmembrane region" description="Helical" evidence="2">
    <location>
        <begin position="433"/>
        <end position="452"/>
    </location>
</feature>
<dbReference type="Pfam" id="PF12679">
    <property type="entry name" value="ABC2_membrane_2"/>
    <property type="match status" value="1"/>
</dbReference>
<feature type="region of interest" description="Disordered" evidence="1">
    <location>
        <begin position="556"/>
        <end position="585"/>
    </location>
</feature>
<organism evidence="3 4">
    <name type="scientific">Tautonia plasticadhaerens</name>
    <dbReference type="NCBI Taxonomy" id="2527974"/>
    <lineage>
        <taxon>Bacteria</taxon>
        <taxon>Pseudomonadati</taxon>
        <taxon>Planctomycetota</taxon>
        <taxon>Planctomycetia</taxon>
        <taxon>Isosphaerales</taxon>
        <taxon>Isosphaeraceae</taxon>
        <taxon>Tautonia</taxon>
    </lineage>
</organism>
<keyword evidence="4" id="KW-1185">Reference proteome</keyword>
<keyword evidence="2" id="KW-0812">Transmembrane</keyword>
<dbReference type="GO" id="GO:0005886">
    <property type="term" value="C:plasma membrane"/>
    <property type="evidence" value="ECO:0007669"/>
    <property type="project" value="UniProtKB-SubCell"/>
</dbReference>
<name>A0A518GZW8_9BACT</name>